<evidence type="ECO:0000313" key="7">
    <source>
        <dbReference type="Proteomes" id="UP000279271"/>
    </source>
</evidence>
<dbReference type="GO" id="GO:0006397">
    <property type="term" value="P:mRNA processing"/>
    <property type="evidence" value="ECO:0007669"/>
    <property type="project" value="InterPro"/>
</dbReference>
<dbReference type="EMBL" id="QOKY01000151">
    <property type="protein sequence ID" value="RMZ56242.1"/>
    <property type="molecule type" value="Genomic_DNA"/>
</dbReference>
<dbReference type="AlphaFoldDB" id="A0A1D2A0K4"/>
<reference evidence="6" key="4">
    <citation type="submission" date="2018-11" db="EMBL/GenBank/DDBJ databases">
        <title>Characterization of plant carbon substrate utilization by Auxenochlorella protothecoides.</title>
        <authorList>
            <person name="Vogler B.W."/>
            <person name="Starkenburg S.R."/>
            <person name="Sudasinghe N."/>
            <person name="Schambach J.Y."/>
            <person name="Rollin J.A."/>
            <person name="Pattathil S."/>
            <person name="Barry A.N."/>
        </authorList>
    </citation>
    <scope>NUCLEOTIDE SEQUENCE [LARGE SCALE GENOMIC DNA]</scope>
    <source>
        <strain evidence="6">UTEX 25</strain>
    </source>
</reference>
<evidence type="ECO:0000256" key="3">
    <source>
        <dbReference type="SAM" id="Coils"/>
    </source>
</evidence>
<dbReference type="GO" id="GO:0000445">
    <property type="term" value="C:THO complex part of transcription export complex"/>
    <property type="evidence" value="ECO:0007669"/>
    <property type="project" value="InterPro"/>
</dbReference>
<evidence type="ECO:0000313" key="6">
    <source>
        <dbReference type="EMBL" id="RMZ56242.1"/>
    </source>
</evidence>
<dbReference type="Pfam" id="PF05615">
    <property type="entry name" value="THOC7"/>
    <property type="match status" value="1"/>
</dbReference>
<evidence type="ECO:0000313" key="5">
    <source>
        <dbReference type="EMBL" id="JAT72631.1"/>
    </source>
</evidence>
<evidence type="ECO:0000256" key="4">
    <source>
        <dbReference type="SAM" id="MobiDB-lite"/>
    </source>
</evidence>
<keyword evidence="3" id="KW-0175">Coiled coil</keyword>
<protein>
    <recommendedName>
        <fullName evidence="8">THO complex subunit 7-like protein</fullName>
    </recommendedName>
</protein>
<feature type="region of interest" description="Disordered" evidence="4">
    <location>
        <begin position="195"/>
        <end position="216"/>
    </location>
</feature>
<gene>
    <name evidence="6" type="ORF">APUTEX25_002432</name>
    <name evidence="5" type="ORF">g.555</name>
</gene>
<dbReference type="InterPro" id="IPR008501">
    <property type="entry name" value="THOC7/Mft1"/>
</dbReference>
<name>A0A1D2A0K4_AUXPR</name>
<keyword evidence="2" id="KW-0539">Nucleus</keyword>
<dbReference type="Proteomes" id="UP000279271">
    <property type="component" value="Unassembled WGS sequence"/>
</dbReference>
<reference evidence="6" key="3">
    <citation type="submission" date="2018-10" db="EMBL/GenBank/DDBJ databases">
        <authorList>
            <person name="Hovde B."/>
            <person name="Zhang X."/>
        </authorList>
    </citation>
    <scope>NUCLEOTIDE SEQUENCE [LARGE SCALE GENOMIC DNA]</scope>
    <source>
        <strain evidence="6">UTEX 25</strain>
    </source>
</reference>
<evidence type="ECO:0008006" key="8">
    <source>
        <dbReference type="Google" id="ProtNLM"/>
    </source>
</evidence>
<reference evidence="5" key="1">
    <citation type="submission" date="2015-08" db="EMBL/GenBank/DDBJ databases">
        <authorList>
            <person name="Babu N.S."/>
            <person name="Beckwith C.J."/>
            <person name="Beseler K.G."/>
            <person name="Brison A."/>
            <person name="Carone J.V."/>
            <person name="Caskin T.P."/>
            <person name="Diamond M."/>
            <person name="Durham M.E."/>
            <person name="Foxe J.M."/>
            <person name="Go M."/>
            <person name="Henderson B.A."/>
            <person name="Jones I.B."/>
            <person name="McGettigan J.A."/>
            <person name="Micheletti S.J."/>
            <person name="Nasrallah M.E."/>
            <person name="Ortiz D."/>
            <person name="Piller C.R."/>
            <person name="Privatt S.R."/>
            <person name="Schneider S.L."/>
            <person name="Sharp S."/>
            <person name="Smith T.C."/>
            <person name="Stanton J.D."/>
            <person name="Ullery H.E."/>
            <person name="Wilson R.J."/>
            <person name="Serrano M.G."/>
            <person name="Buck G."/>
            <person name="Lee V."/>
            <person name="Wang Y."/>
            <person name="Carvalho R."/>
            <person name="Voegtly L."/>
            <person name="Shi R."/>
            <person name="Duckworth R."/>
            <person name="Johnson A."/>
            <person name="Loviza R."/>
            <person name="Walstead R."/>
            <person name="Shah Z."/>
            <person name="Kiflezghi M."/>
            <person name="Wade K."/>
            <person name="Ball S.L."/>
            <person name="Bradley K.W."/>
            <person name="Asai D.J."/>
            <person name="Bowman C.A."/>
            <person name="Russell D.A."/>
            <person name="Pope W.H."/>
            <person name="Jacobs-Sera D."/>
            <person name="Hendrix R.W."/>
            <person name="Hatfull G.F."/>
        </authorList>
    </citation>
    <scope>NUCLEOTIDE SEQUENCE</scope>
</reference>
<evidence type="ECO:0000256" key="2">
    <source>
        <dbReference type="ARBA" id="ARBA00023242"/>
    </source>
</evidence>
<organism evidence="5">
    <name type="scientific">Auxenochlorella protothecoides</name>
    <name type="common">Green microalga</name>
    <name type="synonym">Chlorella protothecoides</name>
    <dbReference type="NCBI Taxonomy" id="3075"/>
    <lineage>
        <taxon>Eukaryota</taxon>
        <taxon>Viridiplantae</taxon>
        <taxon>Chlorophyta</taxon>
        <taxon>core chlorophytes</taxon>
        <taxon>Trebouxiophyceae</taxon>
        <taxon>Chlorellales</taxon>
        <taxon>Chlorellaceae</taxon>
        <taxon>Auxenochlorella</taxon>
    </lineage>
</organism>
<feature type="coiled-coil region" evidence="3">
    <location>
        <begin position="105"/>
        <end position="165"/>
    </location>
</feature>
<reference evidence="7" key="2">
    <citation type="journal article" date="2018" name="Algal Res.">
        <title>Characterization of plant carbon substrate utilization by Auxenochlorella protothecoides.</title>
        <authorList>
            <person name="Vogler B.W."/>
            <person name="Starkenburg S.R."/>
            <person name="Sudasinghe N."/>
            <person name="Schambach J.Y."/>
            <person name="Rollin J.A."/>
            <person name="Pattathil S."/>
            <person name="Barry A.N."/>
        </authorList>
    </citation>
    <scope>NUCLEOTIDE SEQUENCE [LARGE SCALE GENOMIC DNA]</scope>
    <source>
        <strain evidence="7">UTEX 25</strain>
    </source>
</reference>
<accession>A0A1D2A0K4</accession>
<comment type="subcellular location">
    <subcellularLocation>
        <location evidence="1">Nucleus</location>
    </subcellularLocation>
</comment>
<sequence>MAATMEEEAIIKYRYLTQTVSTTANVLPPMKSLARRFFQFRTALTSGTAAEARALYDDLLVDLHAIQSALDRQATGARVAEREAALFAAEQRRLEAGIAATRGGIEAARRELAAAQADLRHAREYEALRRSVVALAPRSATRREMDGACREIGDLQAQARGLEEAMARRRAALTGLLAVAAGVAAELESEALAEEGALPETEMAETVAGPAALLDR</sequence>
<dbReference type="EMBL" id="GDKF01005991">
    <property type="protein sequence ID" value="JAT72631.1"/>
    <property type="molecule type" value="Transcribed_RNA"/>
</dbReference>
<proteinExistence type="predicted"/>
<evidence type="ECO:0000256" key="1">
    <source>
        <dbReference type="ARBA" id="ARBA00004123"/>
    </source>
</evidence>